<gene>
    <name evidence="9" type="ORF">RSSM_02002</name>
</gene>
<dbReference type="InterPro" id="IPR003721">
    <property type="entry name" value="Pantoate_ligase"/>
</dbReference>
<evidence type="ECO:0000256" key="1">
    <source>
        <dbReference type="ARBA" id="ARBA00004990"/>
    </source>
</evidence>
<dbReference type="CDD" id="cd00560">
    <property type="entry name" value="PanC"/>
    <property type="match status" value="1"/>
</dbReference>
<keyword evidence="10" id="KW-1185">Reference proteome</keyword>
<keyword evidence="6" id="KW-0067">ATP-binding</keyword>
<protein>
    <recommendedName>
        <fullName evidence="8">Pantoate--beta-alanine ligase</fullName>
        <ecNumber evidence="8">6.3.2.1</ecNumber>
    </recommendedName>
</protein>
<dbReference type="AlphaFoldDB" id="M5U5H1"/>
<dbReference type="InterPro" id="IPR042176">
    <property type="entry name" value="Pantoate_ligase_C"/>
</dbReference>
<keyword evidence="3 9" id="KW-0436">Ligase</keyword>
<proteinExistence type="inferred from homology"/>
<evidence type="ECO:0000256" key="3">
    <source>
        <dbReference type="ARBA" id="ARBA00022598"/>
    </source>
</evidence>
<comment type="caution">
    <text evidence="9">The sequence shown here is derived from an EMBL/GenBank/DDBJ whole genome shotgun (WGS) entry which is preliminary data.</text>
</comment>
<evidence type="ECO:0000256" key="4">
    <source>
        <dbReference type="ARBA" id="ARBA00022655"/>
    </source>
</evidence>
<evidence type="ECO:0000313" key="10">
    <source>
        <dbReference type="Proteomes" id="UP000011885"/>
    </source>
</evidence>
<comment type="similarity">
    <text evidence="2">Belongs to the pantothenate synthetase family.</text>
</comment>
<name>M5U5H1_9BACT</name>
<dbReference type="GO" id="GO:0015940">
    <property type="term" value="P:pantothenate biosynthetic process"/>
    <property type="evidence" value="ECO:0007669"/>
    <property type="project" value="UniProtKB-UniRule"/>
</dbReference>
<dbReference type="GO" id="GO:0005524">
    <property type="term" value="F:ATP binding"/>
    <property type="evidence" value="ECO:0007669"/>
    <property type="project" value="UniProtKB-KW"/>
</dbReference>
<evidence type="ECO:0000256" key="6">
    <source>
        <dbReference type="ARBA" id="ARBA00022840"/>
    </source>
</evidence>
<dbReference type="Proteomes" id="UP000011885">
    <property type="component" value="Unassembled WGS sequence"/>
</dbReference>
<sequence>MTTIFVNPTQFAAGEDLSRYPRPLEDDLEMLRSEGVEAVFLPTDSVMYPEGFGTFVSPPPVAGRLEGESRPEHFRGVTTVVTKLFQIIPADAAFFGQKDYQQLRVVEHMVRDLNMPIRIVPCEIVREADGLAMSSRNRYLSESERETALSLSRALDRAAASFDAGERNVESLEQTMKAELMKCDKVDYAVVVDADTLEPLSKIEQRAVALVAAHVGRTRLIDNRIL</sequence>
<accession>M5U5H1</accession>
<dbReference type="GO" id="GO:0004592">
    <property type="term" value="F:pantoate-beta-alanine ligase activity"/>
    <property type="evidence" value="ECO:0007669"/>
    <property type="project" value="UniProtKB-UniRule"/>
</dbReference>
<dbReference type="PATRIC" id="fig|1263870.3.peg.2135"/>
<dbReference type="InterPro" id="IPR014729">
    <property type="entry name" value="Rossmann-like_a/b/a_fold"/>
</dbReference>
<dbReference type="EMBL" id="ANOH01000141">
    <property type="protein sequence ID" value="EMI56529.1"/>
    <property type="molecule type" value="Genomic_DNA"/>
</dbReference>
<dbReference type="Gene3D" id="3.30.1300.10">
    <property type="entry name" value="Pantoate-beta-alanine ligase, C-terminal domain"/>
    <property type="match status" value="1"/>
</dbReference>
<dbReference type="SUPFAM" id="SSF52374">
    <property type="entry name" value="Nucleotidylyl transferase"/>
    <property type="match status" value="1"/>
</dbReference>
<dbReference type="FunFam" id="3.30.1300.10:FF:000001">
    <property type="entry name" value="Pantothenate synthetase"/>
    <property type="match status" value="1"/>
</dbReference>
<dbReference type="EC" id="6.3.2.1" evidence="8"/>
<dbReference type="NCBIfam" id="TIGR00018">
    <property type="entry name" value="panC"/>
    <property type="match status" value="1"/>
</dbReference>
<dbReference type="PANTHER" id="PTHR21299:SF1">
    <property type="entry name" value="PANTOATE--BETA-ALANINE LIGASE"/>
    <property type="match status" value="1"/>
</dbReference>
<evidence type="ECO:0000313" key="9">
    <source>
        <dbReference type="EMBL" id="EMI56529.1"/>
    </source>
</evidence>
<comment type="pathway">
    <text evidence="1">Cofactor biosynthesis; (R)-pantothenate biosynthesis; (R)-pantothenate from (R)-pantoate and beta-alanine: step 1/1.</text>
</comment>
<dbReference type="Gene3D" id="3.40.50.620">
    <property type="entry name" value="HUPs"/>
    <property type="match status" value="1"/>
</dbReference>
<dbReference type="Pfam" id="PF02569">
    <property type="entry name" value="Pantoate_ligase"/>
    <property type="match status" value="1"/>
</dbReference>
<dbReference type="GO" id="GO:0005829">
    <property type="term" value="C:cytosol"/>
    <property type="evidence" value="ECO:0007669"/>
    <property type="project" value="TreeGrafter"/>
</dbReference>
<comment type="catalytic activity">
    <reaction evidence="7">
        <text>(R)-pantoate + beta-alanine + ATP = (R)-pantothenate + AMP + diphosphate + H(+)</text>
        <dbReference type="Rhea" id="RHEA:10912"/>
        <dbReference type="ChEBI" id="CHEBI:15378"/>
        <dbReference type="ChEBI" id="CHEBI:15980"/>
        <dbReference type="ChEBI" id="CHEBI:29032"/>
        <dbReference type="ChEBI" id="CHEBI:30616"/>
        <dbReference type="ChEBI" id="CHEBI:33019"/>
        <dbReference type="ChEBI" id="CHEBI:57966"/>
        <dbReference type="ChEBI" id="CHEBI:456215"/>
        <dbReference type="EC" id="6.3.2.1"/>
    </reaction>
</comment>
<evidence type="ECO:0000256" key="2">
    <source>
        <dbReference type="ARBA" id="ARBA00009256"/>
    </source>
</evidence>
<evidence type="ECO:0000256" key="7">
    <source>
        <dbReference type="ARBA" id="ARBA00048258"/>
    </source>
</evidence>
<dbReference type="PANTHER" id="PTHR21299">
    <property type="entry name" value="CYTIDYLATE KINASE/PANTOATE-BETA-ALANINE LIGASE"/>
    <property type="match status" value="1"/>
</dbReference>
<evidence type="ECO:0000256" key="5">
    <source>
        <dbReference type="ARBA" id="ARBA00022741"/>
    </source>
</evidence>
<dbReference type="UniPathway" id="UPA00028">
    <property type="reaction ID" value="UER00005"/>
</dbReference>
<keyword evidence="5" id="KW-0547">Nucleotide-binding</keyword>
<organism evidence="9 10">
    <name type="scientific">Rhodopirellula sallentina SM41</name>
    <dbReference type="NCBI Taxonomy" id="1263870"/>
    <lineage>
        <taxon>Bacteria</taxon>
        <taxon>Pseudomonadati</taxon>
        <taxon>Planctomycetota</taxon>
        <taxon>Planctomycetia</taxon>
        <taxon>Pirellulales</taxon>
        <taxon>Pirellulaceae</taxon>
        <taxon>Rhodopirellula</taxon>
    </lineage>
</organism>
<evidence type="ECO:0000256" key="8">
    <source>
        <dbReference type="NCBIfam" id="TIGR00018"/>
    </source>
</evidence>
<reference evidence="9 10" key="1">
    <citation type="journal article" date="2013" name="Mar. Genomics">
        <title>Expression of sulfatases in Rhodopirellula baltica and the diversity of sulfatases in the genus Rhodopirellula.</title>
        <authorList>
            <person name="Wegner C.E."/>
            <person name="Richter-Heitmann T."/>
            <person name="Klindworth A."/>
            <person name="Klockow C."/>
            <person name="Richter M."/>
            <person name="Achstetter T."/>
            <person name="Glockner F.O."/>
            <person name="Harder J."/>
        </authorList>
    </citation>
    <scope>NUCLEOTIDE SEQUENCE [LARGE SCALE GENOMIC DNA]</scope>
    <source>
        <strain evidence="9 10">SM41</strain>
    </source>
</reference>
<keyword evidence="4" id="KW-0566">Pantothenate biosynthesis</keyword>